<dbReference type="Gene3D" id="3.30.460.10">
    <property type="entry name" value="Beta Polymerase, domain 2"/>
    <property type="match status" value="1"/>
</dbReference>
<dbReference type="GO" id="GO:0016779">
    <property type="term" value="F:nucleotidyltransferase activity"/>
    <property type="evidence" value="ECO:0007669"/>
    <property type="project" value="InterPro"/>
</dbReference>
<dbReference type="CDD" id="cd05403">
    <property type="entry name" value="NT_KNTase_like"/>
    <property type="match status" value="1"/>
</dbReference>
<dbReference type="PANTHER" id="PTHR43449">
    <property type="entry name" value="NUCLEOTIDYLTRANSFERASE"/>
    <property type="match status" value="1"/>
</dbReference>
<dbReference type="InterPro" id="IPR002934">
    <property type="entry name" value="Polymerase_NTP_transf_dom"/>
</dbReference>
<accession>A0A3B0W1Z2</accession>
<proteinExistence type="predicted"/>
<protein>
    <recommendedName>
        <fullName evidence="1">Polymerase nucleotidyl transferase domain-containing protein</fullName>
    </recommendedName>
</protein>
<dbReference type="PANTHER" id="PTHR43449:SF3">
    <property type="entry name" value="POLYMERASE NUCLEOTIDYL TRANSFERASE DOMAIN-CONTAINING PROTEIN"/>
    <property type="match status" value="1"/>
</dbReference>
<dbReference type="InterPro" id="IPR043519">
    <property type="entry name" value="NT_sf"/>
</dbReference>
<dbReference type="SUPFAM" id="SSF81301">
    <property type="entry name" value="Nucleotidyltransferase"/>
    <property type="match status" value="1"/>
</dbReference>
<organism evidence="2">
    <name type="scientific">hydrothermal vent metagenome</name>
    <dbReference type="NCBI Taxonomy" id="652676"/>
    <lineage>
        <taxon>unclassified sequences</taxon>
        <taxon>metagenomes</taxon>
        <taxon>ecological metagenomes</taxon>
    </lineage>
</organism>
<feature type="domain" description="Polymerase nucleotidyl transferase" evidence="1">
    <location>
        <begin position="34"/>
        <end position="100"/>
    </location>
</feature>
<evidence type="ECO:0000313" key="2">
    <source>
        <dbReference type="EMBL" id="VAW43309.1"/>
    </source>
</evidence>
<name>A0A3B0W1Z2_9ZZZZ</name>
<dbReference type="EMBL" id="UOEU01001061">
    <property type="protein sequence ID" value="VAW43309.1"/>
    <property type="molecule type" value="Genomic_DNA"/>
</dbReference>
<sequence length="142" mass="16411">MTQAKDVIGGKTLDDHLQRLHHDIGDNNCYIPIIVERLKTINPYKIILFGSYAYGKPQADSDIDLIVVLNQRGVARTYQEKYQKRMIVHKQLLAIEREVSLDTLVYTQDEWTQFLSQNSSFSKLINRKGVVLYEASHSRMAQ</sequence>
<evidence type="ECO:0000259" key="1">
    <source>
        <dbReference type="Pfam" id="PF01909"/>
    </source>
</evidence>
<gene>
    <name evidence="2" type="ORF">MNBD_CHLOROFLEXI01-3663</name>
</gene>
<reference evidence="2" key="1">
    <citation type="submission" date="2018-06" db="EMBL/GenBank/DDBJ databases">
        <authorList>
            <person name="Zhirakovskaya E."/>
        </authorList>
    </citation>
    <scope>NUCLEOTIDE SEQUENCE</scope>
</reference>
<dbReference type="Pfam" id="PF01909">
    <property type="entry name" value="NTP_transf_2"/>
    <property type="match status" value="1"/>
</dbReference>
<dbReference type="AlphaFoldDB" id="A0A3B0W1Z2"/>